<dbReference type="STRING" id="946483.Cenrod_2134"/>
<dbReference type="PANTHER" id="PTHR22617">
    <property type="entry name" value="CHEMOTAXIS SENSOR HISTIDINE KINASE-RELATED"/>
    <property type="match status" value="1"/>
</dbReference>
<name>U5NDF1_9BURK</name>
<dbReference type="Gene3D" id="2.40.50.180">
    <property type="entry name" value="CheA-289, Domain 4"/>
    <property type="match status" value="1"/>
</dbReference>
<dbReference type="Gene3D" id="2.30.30.40">
    <property type="entry name" value="SH3 Domains"/>
    <property type="match status" value="1"/>
</dbReference>
<dbReference type="SMART" id="SM00260">
    <property type="entry name" value="CheW"/>
    <property type="match status" value="1"/>
</dbReference>
<dbReference type="eggNOG" id="COG0835">
    <property type="taxonomic scope" value="Bacteria"/>
</dbReference>
<gene>
    <name evidence="2" type="primary">cheW-6</name>
    <name evidence="2" type="ORF">Cenrod_2134</name>
</gene>
<dbReference type="GO" id="GO:0006935">
    <property type="term" value="P:chemotaxis"/>
    <property type="evidence" value="ECO:0007669"/>
    <property type="project" value="InterPro"/>
</dbReference>
<dbReference type="KEGG" id="cbx:Cenrod_2134"/>
<evidence type="ECO:0000313" key="2">
    <source>
        <dbReference type="EMBL" id="AGX88204.1"/>
    </source>
</evidence>
<organism evidence="2 3">
    <name type="scientific">Candidatus Symbiobacter mobilis CR</name>
    <dbReference type="NCBI Taxonomy" id="946483"/>
    <lineage>
        <taxon>Bacteria</taxon>
        <taxon>Pseudomonadati</taxon>
        <taxon>Pseudomonadota</taxon>
        <taxon>Betaproteobacteria</taxon>
        <taxon>Burkholderiales</taxon>
        <taxon>Comamonadaceae</taxon>
    </lineage>
</organism>
<reference evidence="2 3" key="1">
    <citation type="journal article" date="2013" name="Genome Biol.">
        <title>Genomic analysis reveals key aspects of prokaryotic symbiosis in the phototrophic consortium "Chlorochromatium aggregatum".</title>
        <authorList>
            <person name="Liu Z."/>
            <person name="Muller J."/>
            <person name="Li T."/>
            <person name="Alvey R.M."/>
            <person name="Vogl K."/>
            <person name="Frigaard N.U."/>
            <person name="Rockwell N.C."/>
            <person name="Boyd E.S."/>
            <person name="Tomsho L.P."/>
            <person name="Schuster S.C."/>
            <person name="Henke P."/>
            <person name="Rohde M."/>
            <person name="Overmann J."/>
            <person name="Bryant D.A."/>
        </authorList>
    </citation>
    <scope>NUCLEOTIDE SEQUENCE [LARGE SCALE GENOMIC DNA]</scope>
    <source>
        <strain evidence="2">CR</strain>
    </source>
</reference>
<dbReference type="GO" id="GO:0007165">
    <property type="term" value="P:signal transduction"/>
    <property type="evidence" value="ECO:0007669"/>
    <property type="project" value="InterPro"/>
</dbReference>
<accession>U5NDF1</accession>
<evidence type="ECO:0000259" key="1">
    <source>
        <dbReference type="PROSITE" id="PS50851"/>
    </source>
</evidence>
<dbReference type="Pfam" id="PF01584">
    <property type="entry name" value="CheW"/>
    <property type="match status" value="1"/>
</dbReference>
<dbReference type="PROSITE" id="PS50851">
    <property type="entry name" value="CHEW"/>
    <property type="match status" value="1"/>
</dbReference>
<dbReference type="InterPro" id="IPR002545">
    <property type="entry name" value="CheW-lke_dom"/>
</dbReference>
<dbReference type="GO" id="GO:0005829">
    <property type="term" value="C:cytosol"/>
    <property type="evidence" value="ECO:0007669"/>
    <property type="project" value="TreeGrafter"/>
</dbReference>
<keyword evidence="3" id="KW-1185">Reference proteome</keyword>
<dbReference type="SUPFAM" id="SSF50341">
    <property type="entry name" value="CheW-like"/>
    <property type="match status" value="1"/>
</dbReference>
<dbReference type="RefSeq" id="WP_022775355.1">
    <property type="nucleotide sequence ID" value="NC_022576.1"/>
</dbReference>
<proteinExistence type="predicted"/>
<dbReference type="HOGENOM" id="CLU_048995_3_1_4"/>
<dbReference type="InterPro" id="IPR036061">
    <property type="entry name" value="CheW-like_dom_sf"/>
</dbReference>
<feature type="domain" description="CheW-like" evidence="1">
    <location>
        <begin position="45"/>
        <end position="184"/>
    </location>
</feature>
<dbReference type="Proteomes" id="UP000017184">
    <property type="component" value="Chromosome"/>
</dbReference>
<protein>
    <submittedName>
        <fullName evidence="2">Chemotaxis protein CheW</fullName>
    </submittedName>
</protein>
<dbReference type="InterPro" id="IPR039315">
    <property type="entry name" value="CheW"/>
</dbReference>
<dbReference type="PANTHER" id="PTHR22617:SF23">
    <property type="entry name" value="CHEMOTAXIS PROTEIN CHEW"/>
    <property type="match status" value="1"/>
</dbReference>
<sequence>MSLESAPLDKNLDDPLGAPLKSQRVLDEVKQRQRRRSIVDVEEERVKVVIVSCGTGRYAFGGADIREVLPPSPISWVPGLPAYLPGLINVRGDVESVVDLGHFVEERQGAPDDAMVLMAERGDFRTGVLIDAIDDVVDVPVGTIGPPLGTLQGATRELVSGTLSYAGASIPVLDVGKLAALIVV</sequence>
<evidence type="ECO:0000313" key="3">
    <source>
        <dbReference type="Proteomes" id="UP000017184"/>
    </source>
</evidence>
<dbReference type="EMBL" id="CP004885">
    <property type="protein sequence ID" value="AGX88204.1"/>
    <property type="molecule type" value="Genomic_DNA"/>
</dbReference>
<dbReference type="AlphaFoldDB" id="U5NDF1"/>